<feature type="transmembrane region" description="Helical" evidence="5">
    <location>
        <begin position="164"/>
        <end position="184"/>
    </location>
</feature>
<dbReference type="InterPro" id="IPR000412">
    <property type="entry name" value="ABC_2_transport"/>
</dbReference>
<feature type="transmembrane region" description="Helical" evidence="5">
    <location>
        <begin position="20"/>
        <end position="38"/>
    </location>
</feature>
<dbReference type="PANTHER" id="PTHR43027:SF1">
    <property type="entry name" value="DOXORUBICIN RESISTANCE ABC TRANSPORTER PERMEASE PROTEIN DRRC-RELATED"/>
    <property type="match status" value="1"/>
</dbReference>
<dbReference type="GO" id="GO:0043190">
    <property type="term" value="C:ATP-binding cassette (ABC) transporter complex"/>
    <property type="evidence" value="ECO:0007669"/>
    <property type="project" value="InterPro"/>
</dbReference>
<feature type="domain" description="ABC transmembrane type-2" evidence="6">
    <location>
        <begin position="19"/>
        <end position="244"/>
    </location>
</feature>
<organism evidence="7 8">
    <name type="scientific">Bacillus pseudomycoides</name>
    <dbReference type="NCBI Taxonomy" id="64104"/>
    <lineage>
        <taxon>Bacteria</taxon>
        <taxon>Bacillati</taxon>
        <taxon>Bacillota</taxon>
        <taxon>Bacilli</taxon>
        <taxon>Bacillales</taxon>
        <taxon>Bacillaceae</taxon>
        <taxon>Bacillus</taxon>
        <taxon>Bacillus cereus group</taxon>
    </lineage>
</organism>
<dbReference type="PROSITE" id="PS51012">
    <property type="entry name" value="ABC_TM2"/>
    <property type="match status" value="1"/>
</dbReference>
<evidence type="ECO:0000259" key="6">
    <source>
        <dbReference type="PROSITE" id="PS51012"/>
    </source>
</evidence>
<keyword evidence="5" id="KW-0813">Transport</keyword>
<dbReference type="RefSeq" id="WP_097897250.1">
    <property type="nucleotide sequence ID" value="NZ_NVOR01000021.1"/>
</dbReference>
<keyword evidence="3 5" id="KW-1133">Transmembrane helix</keyword>
<accession>A0AA91VEA0</accession>
<comment type="subcellular location">
    <subcellularLocation>
        <location evidence="5">Cell membrane</location>
        <topology evidence="5">Multi-pass membrane protein</topology>
    </subcellularLocation>
    <subcellularLocation>
        <location evidence="1">Membrane</location>
        <topology evidence="1">Multi-pass membrane protein</topology>
    </subcellularLocation>
</comment>
<evidence type="ECO:0000256" key="4">
    <source>
        <dbReference type="ARBA" id="ARBA00023136"/>
    </source>
</evidence>
<keyword evidence="2 5" id="KW-0812">Transmembrane</keyword>
<evidence type="ECO:0000256" key="2">
    <source>
        <dbReference type="ARBA" id="ARBA00022692"/>
    </source>
</evidence>
<comment type="caution">
    <text evidence="7">The sequence shown here is derived from an EMBL/GenBank/DDBJ whole genome shotgun (WGS) entry which is preliminary data.</text>
</comment>
<evidence type="ECO:0000256" key="3">
    <source>
        <dbReference type="ARBA" id="ARBA00022989"/>
    </source>
</evidence>
<keyword evidence="5" id="KW-1003">Cell membrane</keyword>
<dbReference type="Proteomes" id="UP000221020">
    <property type="component" value="Unassembled WGS sequence"/>
</dbReference>
<sequence length="247" mass="27747">MGFLTLYKRDMMNIITNPPLVLTNTIFPLLFIVILGYLSSDIYGEGAITSYDYYGITILIYSVLNVSMTASNSFMESSLKSSNLRVMYSPIRTSYVYITKVLATFTFTSICLLFVMLVTHIWLKVSFGGRYAIYVVIIALLFNMLSSVVGILCCCILKSEEVTNAILTIINNIFAILGGIFFSLDGYGDMIRVVSYISPVKWVVECMMKIVYDHDLSLFGVTGSIFIVLSSLGLFFCSVFFKEEDYV</sequence>
<dbReference type="AlphaFoldDB" id="A0AA91VEA0"/>
<feature type="transmembrane region" description="Helical" evidence="5">
    <location>
        <begin position="53"/>
        <end position="74"/>
    </location>
</feature>
<name>A0AA91VEA0_9BACI</name>
<keyword evidence="4 5" id="KW-0472">Membrane</keyword>
<evidence type="ECO:0000313" key="7">
    <source>
        <dbReference type="EMBL" id="PED83103.1"/>
    </source>
</evidence>
<feature type="transmembrane region" description="Helical" evidence="5">
    <location>
        <begin position="95"/>
        <end position="119"/>
    </location>
</feature>
<evidence type="ECO:0000256" key="5">
    <source>
        <dbReference type="RuleBase" id="RU361157"/>
    </source>
</evidence>
<reference evidence="7 8" key="1">
    <citation type="submission" date="2017-09" db="EMBL/GenBank/DDBJ databases">
        <title>Large-scale bioinformatics analysis of Bacillus genomes uncovers conserved roles of natural products in bacterial physiology.</title>
        <authorList>
            <consortium name="Agbiome Team Llc"/>
            <person name="Bleich R.M."/>
            <person name="Grubbs K.J."/>
            <person name="Santa Maria K.C."/>
            <person name="Allen S.E."/>
            <person name="Farag S."/>
            <person name="Shank E.A."/>
            <person name="Bowers A."/>
        </authorList>
    </citation>
    <scope>NUCLEOTIDE SEQUENCE [LARGE SCALE GENOMIC DNA]</scope>
    <source>
        <strain evidence="7 8">AFS092012</strain>
    </source>
</reference>
<dbReference type="InterPro" id="IPR052902">
    <property type="entry name" value="ABC-2_transporter"/>
</dbReference>
<evidence type="ECO:0000313" key="8">
    <source>
        <dbReference type="Proteomes" id="UP000221020"/>
    </source>
</evidence>
<comment type="similarity">
    <text evidence="5">Belongs to the ABC-2 integral membrane protein family.</text>
</comment>
<dbReference type="EMBL" id="NVOR01000021">
    <property type="protein sequence ID" value="PED83103.1"/>
    <property type="molecule type" value="Genomic_DNA"/>
</dbReference>
<feature type="transmembrane region" description="Helical" evidence="5">
    <location>
        <begin position="217"/>
        <end position="241"/>
    </location>
</feature>
<feature type="transmembrane region" description="Helical" evidence="5">
    <location>
        <begin position="131"/>
        <end position="157"/>
    </location>
</feature>
<protein>
    <recommendedName>
        <fullName evidence="5">Transport permease protein</fullName>
    </recommendedName>
</protein>
<dbReference type="PANTHER" id="PTHR43027">
    <property type="entry name" value="DOXORUBICIN RESISTANCE ABC TRANSPORTER PERMEASE PROTEIN DRRC-RELATED"/>
    <property type="match status" value="1"/>
</dbReference>
<dbReference type="GO" id="GO:0140359">
    <property type="term" value="F:ABC-type transporter activity"/>
    <property type="evidence" value="ECO:0007669"/>
    <property type="project" value="InterPro"/>
</dbReference>
<dbReference type="InterPro" id="IPR013525">
    <property type="entry name" value="ABC2_TM"/>
</dbReference>
<dbReference type="PIRSF" id="PIRSF006648">
    <property type="entry name" value="DrrB"/>
    <property type="match status" value="1"/>
</dbReference>
<gene>
    <name evidence="7" type="ORF">CON65_07880</name>
</gene>
<dbReference type="InterPro" id="IPR047817">
    <property type="entry name" value="ABC2_TM_bact-type"/>
</dbReference>
<evidence type="ECO:0000256" key="1">
    <source>
        <dbReference type="ARBA" id="ARBA00004141"/>
    </source>
</evidence>
<proteinExistence type="inferred from homology"/>
<dbReference type="Pfam" id="PF01061">
    <property type="entry name" value="ABC2_membrane"/>
    <property type="match status" value="1"/>
</dbReference>